<keyword evidence="6 8" id="KW-0067">ATP-binding</keyword>
<dbReference type="InterPro" id="IPR028923">
    <property type="entry name" value="SAICAR_synt/ADE2_N"/>
</dbReference>
<evidence type="ECO:0000256" key="2">
    <source>
        <dbReference type="ARBA" id="ARBA00010190"/>
    </source>
</evidence>
<dbReference type="EC" id="6.3.2.6" evidence="8"/>
<organism evidence="10 11">
    <name type="scientific">Methanothermobacter defluvii</name>
    <dbReference type="NCBI Taxonomy" id="49339"/>
    <lineage>
        <taxon>Archaea</taxon>
        <taxon>Methanobacteriati</taxon>
        <taxon>Methanobacteriota</taxon>
        <taxon>Methanomada group</taxon>
        <taxon>Methanobacteria</taxon>
        <taxon>Methanobacteriales</taxon>
        <taxon>Methanobacteriaceae</taxon>
        <taxon>Methanothermobacter</taxon>
    </lineage>
</organism>
<dbReference type="InterPro" id="IPR018236">
    <property type="entry name" value="SAICAR_synthetase_CS"/>
</dbReference>
<dbReference type="GO" id="GO:0004639">
    <property type="term" value="F:phosphoribosylaminoimidazolesuccinocarboxamide synthase activity"/>
    <property type="evidence" value="ECO:0007669"/>
    <property type="project" value="UniProtKB-UniRule"/>
</dbReference>
<comment type="catalytic activity">
    <reaction evidence="7 8">
        <text>5-amino-1-(5-phospho-D-ribosyl)imidazole-4-carboxylate + L-aspartate + ATP = (2S)-2-[5-amino-1-(5-phospho-beta-D-ribosyl)imidazole-4-carboxamido]succinate + ADP + phosphate + 2 H(+)</text>
        <dbReference type="Rhea" id="RHEA:22628"/>
        <dbReference type="ChEBI" id="CHEBI:15378"/>
        <dbReference type="ChEBI" id="CHEBI:29991"/>
        <dbReference type="ChEBI" id="CHEBI:30616"/>
        <dbReference type="ChEBI" id="CHEBI:43474"/>
        <dbReference type="ChEBI" id="CHEBI:58443"/>
        <dbReference type="ChEBI" id="CHEBI:77657"/>
        <dbReference type="ChEBI" id="CHEBI:456216"/>
        <dbReference type="EC" id="6.3.2.6"/>
    </reaction>
</comment>
<evidence type="ECO:0000256" key="3">
    <source>
        <dbReference type="ARBA" id="ARBA00022598"/>
    </source>
</evidence>
<dbReference type="HAMAP" id="MF_00137">
    <property type="entry name" value="SAICAR_synth"/>
    <property type="match status" value="1"/>
</dbReference>
<dbReference type="RefSeq" id="WP_115892801.1">
    <property type="nucleotide sequence ID" value="NZ_QREL01000003.1"/>
</dbReference>
<dbReference type="SUPFAM" id="SSF56104">
    <property type="entry name" value="SAICAR synthase-like"/>
    <property type="match status" value="1"/>
</dbReference>
<feature type="domain" description="SAICAR synthetase/ADE2 N-terminal" evidence="9">
    <location>
        <begin position="9"/>
        <end position="234"/>
    </location>
</feature>
<dbReference type="Proteomes" id="UP000256864">
    <property type="component" value="Unassembled WGS sequence"/>
</dbReference>
<dbReference type="GO" id="GO:0005524">
    <property type="term" value="F:ATP binding"/>
    <property type="evidence" value="ECO:0007669"/>
    <property type="project" value="UniProtKB-KW"/>
</dbReference>
<sequence>MDVKIDGPLYSGKAKDVLLTDDPEIVAVRFRDDITAGDGEKKDTLEMKGYYNSVISAKIFEVLEEAGVPTQYLELREPGCILARKLEMIPIEVITRNIAAGSIVRRFPFTEGQEFIPPLIQMDYKSDEHGDPMLNDDIILALGIATRDELEEIRRITLQINSVLRDFLKSRGLILPDFKLEFGRDSGGRIRLGDEVSPDTCRLWDMETGEPLDKDIFRRGEEGVVGAYRRVARMILDDEDIERWNVEL</sequence>
<dbReference type="InterPro" id="IPR050089">
    <property type="entry name" value="SAICAR_synthetase"/>
</dbReference>
<dbReference type="PANTHER" id="PTHR43599:SF3">
    <property type="entry name" value="SI:DKEY-6E2.2"/>
    <property type="match status" value="1"/>
</dbReference>
<evidence type="ECO:0000256" key="5">
    <source>
        <dbReference type="ARBA" id="ARBA00022755"/>
    </source>
</evidence>
<accession>A0A371NB49</accession>
<evidence type="ECO:0000256" key="4">
    <source>
        <dbReference type="ARBA" id="ARBA00022741"/>
    </source>
</evidence>
<proteinExistence type="inferred from homology"/>
<dbReference type="InterPro" id="IPR033934">
    <property type="entry name" value="SAICAR_synt_PurC"/>
</dbReference>
<dbReference type="PANTHER" id="PTHR43599">
    <property type="entry name" value="MULTIFUNCTIONAL PROTEIN ADE2"/>
    <property type="match status" value="1"/>
</dbReference>
<dbReference type="FunFam" id="3.30.470.20:FF:000006">
    <property type="entry name" value="Phosphoribosylaminoimidazole-succinocarboxamide synthase"/>
    <property type="match status" value="1"/>
</dbReference>
<dbReference type="GeneID" id="82296649"/>
<dbReference type="InterPro" id="IPR001636">
    <property type="entry name" value="SAICAR_synth"/>
</dbReference>
<dbReference type="PROSITE" id="PS01058">
    <property type="entry name" value="SAICAR_SYNTHETASE_2"/>
    <property type="match status" value="1"/>
</dbReference>
<dbReference type="CDD" id="cd01415">
    <property type="entry name" value="SAICAR_synt_PurC"/>
    <property type="match status" value="1"/>
</dbReference>
<keyword evidence="11" id="KW-1185">Reference proteome</keyword>
<dbReference type="AlphaFoldDB" id="A0A371NB49"/>
<dbReference type="GO" id="GO:0009236">
    <property type="term" value="P:cobalamin biosynthetic process"/>
    <property type="evidence" value="ECO:0007669"/>
    <property type="project" value="InterPro"/>
</dbReference>
<dbReference type="Gene3D" id="3.30.200.20">
    <property type="entry name" value="Phosphorylase Kinase, domain 1"/>
    <property type="match status" value="1"/>
</dbReference>
<name>A0A371NB49_9EURY</name>
<comment type="pathway">
    <text evidence="1 8">Purine metabolism; IMP biosynthesis via de novo pathway; 5-amino-1-(5-phospho-D-ribosyl)imidazole-4-carboxamide from 5-amino-1-(5-phospho-D-ribosyl)imidazole-4-carboxylate: step 1/2.</text>
</comment>
<dbReference type="PROSITE" id="PS01057">
    <property type="entry name" value="SAICAR_SYNTHETASE_1"/>
    <property type="match status" value="1"/>
</dbReference>
<dbReference type="Pfam" id="PF01259">
    <property type="entry name" value="SAICAR_synt"/>
    <property type="match status" value="1"/>
</dbReference>
<comment type="similarity">
    <text evidence="2 8">Belongs to the SAICAR synthetase family.</text>
</comment>
<gene>
    <name evidence="8" type="primary">purC</name>
    <name evidence="10" type="ORF">C7452_1670</name>
</gene>
<keyword evidence="4 8" id="KW-0547">Nucleotide-binding</keyword>
<evidence type="ECO:0000313" key="11">
    <source>
        <dbReference type="Proteomes" id="UP000256864"/>
    </source>
</evidence>
<evidence type="ECO:0000256" key="1">
    <source>
        <dbReference type="ARBA" id="ARBA00004672"/>
    </source>
</evidence>
<keyword evidence="5 8" id="KW-0658">Purine biosynthesis</keyword>
<protein>
    <recommendedName>
        <fullName evidence="8">Phosphoribosylaminoimidazole-succinocarboxamide synthase</fullName>
        <ecNumber evidence="8">6.3.2.6</ecNumber>
    </recommendedName>
    <alternativeName>
        <fullName evidence="8">SAICAR synthetase</fullName>
    </alternativeName>
</protein>
<evidence type="ECO:0000313" key="10">
    <source>
        <dbReference type="EMBL" id="REE25319.1"/>
    </source>
</evidence>
<reference evidence="10 11" key="1">
    <citation type="submission" date="2018-07" db="EMBL/GenBank/DDBJ databases">
        <title>Genomic Encyclopedia of Type Strains, Phase IV (KMG-IV): sequencing the most valuable type-strain genomes for metagenomic binning, comparative biology and taxonomic classification.</title>
        <authorList>
            <person name="Goeker M."/>
        </authorList>
    </citation>
    <scope>NUCLEOTIDE SEQUENCE [LARGE SCALE GENOMIC DNA]</scope>
    <source>
        <strain evidence="10 11">DSM 7466</strain>
    </source>
</reference>
<evidence type="ECO:0000256" key="6">
    <source>
        <dbReference type="ARBA" id="ARBA00022840"/>
    </source>
</evidence>
<evidence type="ECO:0000256" key="7">
    <source>
        <dbReference type="ARBA" id="ARBA00048475"/>
    </source>
</evidence>
<evidence type="ECO:0000259" key="9">
    <source>
        <dbReference type="Pfam" id="PF01259"/>
    </source>
</evidence>
<dbReference type="NCBIfam" id="TIGR00081">
    <property type="entry name" value="purC"/>
    <property type="match status" value="1"/>
</dbReference>
<dbReference type="Gene3D" id="3.30.470.20">
    <property type="entry name" value="ATP-grasp fold, B domain"/>
    <property type="match status" value="1"/>
</dbReference>
<evidence type="ECO:0000256" key="8">
    <source>
        <dbReference type="HAMAP-Rule" id="MF_00137"/>
    </source>
</evidence>
<keyword evidence="3 8" id="KW-0436">Ligase</keyword>
<dbReference type="GO" id="GO:0006189">
    <property type="term" value="P:'de novo' IMP biosynthetic process"/>
    <property type="evidence" value="ECO:0007669"/>
    <property type="project" value="UniProtKB-UniRule"/>
</dbReference>
<dbReference type="EMBL" id="QREL01000003">
    <property type="protein sequence ID" value="REE25319.1"/>
    <property type="molecule type" value="Genomic_DNA"/>
</dbReference>
<dbReference type="UniPathway" id="UPA00074">
    <property type="reaction ID" value="UER00131"/>
</dbReference>
<comment type="caution">
    <text evidence="10">The sequence shown here is derived from an EMBL/GenBank/DDBJ whole genome shotgun (WGS) entry which is preliminary data.</text>
</comment>